<reference evidence="2 3" key="1">
    <citation type="submission" date="2009-11" db="EMBL/GenBank/DDBJ databases">
        <title>Annotation of Allomyces macrogynus ATCC 38327.</title>
        <authorList>
            <consortium name="The Broad Institute Genome Sequencing Platform"/>
            <person name="Russ C."/>
            <person name="Cuomo C."/>
            <person name="Burger G."/>
            <person name="Gray M.W."/>
            <person name="Holland P.W.H."/>
            <person name="King N."/>
            <person name="Lang F.B.F."/>
            <person name="Roger A.J."/>
            <person name="Ruiz-Trillo I."/>
            <person name="Young S.K."/>
            <person name="Zeng Q."/>
            <person name="Gargeya S."/>
            <person name="Fitzgerald M."/>
            <person name="Haas B."/>
            <person name="Abouelleil A."/>
            <person name="Alvarado L."/>
            <person name="Arachchi H.M."/>
            <person name="Berlin A."/>
            <person name="Chapman S.B."/>
            <person name="Gearin G."/>
            <person name="Goldberg J."/>
            <person name="Griggs A."/>
            <person name="Gujja S."/>
            <person name="Hansen M."/>
            <person name="Heiman D."/>
            <person name="Howarth C."/>
            <person name="Larimer J."/>
            <person name="Lui A."/>
            <person name="MacDonald P.J.P."/>
            <person name="McCowen C."/>
            <person name="Montmayeur A."/>
            <person name="Murphy C."/>
            <person name="Neiman D."/>
            <person name="Pearson M."/>
            <person name="Priest M."/>
            <person name="Roberts A."/>
            <person name="Saif S."/>
            <person name="Shea T."/>
            <person name="Sisk P."/>
            <person name="Stolte C."/>
            <person name="Sykes S."/>
            <person name="Wortman J."/>
            <person name="Nusbaum C."/>
            <person name="Birren B."/>
        </authorList>
    </citation>
    <scope>NUCLEOTIDE SEQUENCE [LARGE SCALE GENOMIC DNA]</scope>
    <source>
        <strain evidence="2 3">ATCC 38327</strain>
    </source>
</reference>
<proteinExistence type="predicted"/>
<dbReference type="EMBL" id="GG745331">
    <property type="protein sequence ID" value="KNE57119.1"/>
    <property type="molecule type" value="Genomic_DNA"/>
</dbReference>
<feature type="region of interest" description="Disordered" evidence="1">
    <location>
        <begin position="686"/>
        <end position="817"/>
    </location>
</feature>
<feature type="compositionally biased region" description="Low complexity" evidence="1">
    <location>
        <begin position="781"/>
        <end position="800"/>
    </location>
</feature>
<feature type="compositionally biased region" description="Polar residues" evidence="1">
    <location>
        <begin position="225"/>
        <end position="234"/>
    </location>
</feature>
<feature type="region of interest" description="Disordered" evidence="1">
    <location>
        <begin position="1117"/>
        <end position="1136"/>
    </location>
</feature>
<feature type="compositionally biased region" description="Polar residues" evidence="1">
    <location>
        <begin position="975"/>
        <end position="988"/>
    </location>
</feature>
<dbReference type="STRING" id="578462.A0A0L0S426"/>
<reference evidence="3" key="2">
    <citation type="submission" date="2009-11" db="EMBL/GenBank/DDBJ databases">
        <title>The Genome Sequence of Allomyces macrogynus strain ATCC 38327.</title>
        <authorList>
            <consortium name="The Broad Institute Genome Sequencing Platform"/>
            <person name="Russ C."/>
            <person name="Cuomo C."/>
            <person name="Shea T."/>
            <person name="Young S.K."/>
            <person name="Zeng Q."/>
            <person name="Koehrsen M."/>
            <person name="Haas B."/>
            <person name="Borodovsky M."/>
            <person name="Guigo R."/>
            <person name="Alvarado L."/>
            <person name="Berlin A."/>
            <person name="Borenstein D."/>
            <person name="Chen Z."/>
            <person name="Engels R."/>
            <person name="Freedman E."/>
            <person name="Gellesch M."/>
            <person name="Goldberg J."/>
            <person name="Griggs A."/>
            <person name="Gujja S."/>
            <person name="Heiman D."/>
            <person name="Hepburn T."/>
            <person name="Howarth C."/>
            <person name="Jen D."/>
            <person name="Larson L."/>
            <person name="Lewis B."/>
            <person name="Mehta T."/>
            <person name="Park D."/>
            <person name="Pearson M."/>
            <person name="Roberts A."/>
            <person name="Saif S."/>
            <person name="Shenoy N."/>
            <person name="Sisk P."/>
            <person name="Stolte C."/>
            <person name="Sykes S."/>
            <person name="Walk T."/>
            <person name="White J."/>
            <person name="Yandava C."/>
            <person name="Burger G."/>
            <person name="Gray M.W."/>
            <person name="Holland P.W.H."/>
            <person name="King N."/>
            <person name="Lang F.B.F."/>
            <person name="Roger A.J."/>
            <person name="Ruiz-Trillo I."/>
            <person name="Lander E."/>
            <person name="Nusbaum C."/>
        </authorList>
    </citation>
    <scope>NUCLEOTIDE SEQUENCE [LARGE SCALE GENOMIC DNA]</scope>
    <source>
        <strain evidence="3">ATCC 38327</strain>
    </source>
</reference>
<evidence type="ECO:0000313" key="2">
    <source>
        <dbReference type="EMBL" id="KNE57119.1"/>
    </source>
</evidence>
<dbReference type="AlphaFoldDB" id="A0A0L0S426"/>
<dbReference type="OrthoDB" id="5592801at2759"/>
<feature type="region of interest" description="Disordered" evidence="1">
    <location>
        <begin position="300"/>
        <end position="432"/>
    </location>
</feature>
<feature type="region of interest" description="Disordered" evidence="1">
    <location>
        <begin position="927"/>
        <end position="1022"/>
    </location>
</feature>
<gene>
    <name evidence="2" type="ORF">AMAG_02869</name>
</gene>
<dbReference type="VEuPathDB" id="FungiDB:AMAG_02869"/>
<feature type="region of interest" description="Disordered" evidence="1">
    <location>
        <begin position="1"/>
        <end position="35"/>
    </location>
</feature>
<feature type="compositionally biased region" description="Pro residues" evidence="1">
    <location>
        <begin position="153"/>
        <end position="171"/>
    </location>
</feature>
<sequence>MPRFFALSPNSPRASLSSNPATLSARSSRRPTPDLAASAEALRARLGPAAILSSTSSTASLAPAAASRSASVDVLAPAPQLSLGLGDLSLGGLDDALLALHLDNEDTPSWNPPAFYGQDAVEAPMRPSTSSARPSADHRVSSPRTSPVLRSPLPFPTLPPLSPLPPSPFPAVAPVSSPRRTRREPSPAVRARNVPQQPRSMSSDLTPPRRTAAPAADAPPRLSRQRSQSENAASIASDLDRLALQLSLGFSDPPALHLALPNAPPSRTRSPAPPTTRTSTSTRPVEAPIPLALPLLDLTLQLSPPPPLTPQLADRRTDSGSDVADARPPSRPRMFLRPPIDHPARTSASAPPLSNTSDPRDLPVLPTLAPRLSEAGDAERRPSIRVPQVRPRDRAPPPTRPSLDPDATSPPPPVSRPSVSTTPAPLPLELPHLDTDLVRRRQSRFLAPAAAGDSGAPAISDMDDFDDGDSIARDVRILARDPAPPYRDPAAPFLLELDAYGRPRTTPTLVPDLDVTQAIISLMQLHYIPPAAGGATAAAPSRRSVHLPTLLAQAAAPAPGIDESAGGNAWTLLGHESVKDKAYVCFNGSHLATLVLGDPERRAPAESVESAAESSMPMASVLPLIPRSGFLFEQLSLDQKPAKPAEPIVTFYLAVENRTISMSPTERACARQIIEYVNAERARLGFPDAPGPAPPLDADDGSTLVSANATSPRRALRPAPRDASLHISIPRHMLSGTNTGAPQTPPPNYDDLDGPGGSRSPPWRRRSRGRRIEAMAGPRQVARSASRRSSVYSRRSTTSSMTGGGAPGSPRPHARSPVAAAIQEHRRSMPPPARWSMVETAAEPMHLPSAADGVEGAEEAMVRPWVVSSFSDVGVATDAPGEPAPAPTRRDVDLRVAPWEAIMPPPMPMPPVSPIPADEAVAIDATTGAPRDRTSRAFMPAARSPFRAPATLSGTGAGDDTSALSPMLSPLSLSGTFPSSVPQTTRAFSPSPRPRADVPLHRTASPPGRRGTNGTAPTPRGASKFFRRMLSVLEGASPPPPPAAAPAPAAPAARLRNRVPMVPWCPCCRHPMWGEPAVAWWNPNECTFDPGAPGTPSDLASPGAWSLNGSTVVRSRGAAASGVSAARPTVSSVGRR</sequence>
<evidence type="ECO:0000313" key="3">
    <source>
        <dbReference type="Proteomes" id="UP000054350"/>
    </source>
</evidence>
<feature type="region of interest" description="Disordered" evidence="1">
    <location>
        <begin position="123"/>
        <end position="234"/>
    </location>
</feature>
<feature type="compositionally biased region" description="Low complexity" evidence="1">
    <location>
        <begin position="1117"/>
        <end position="1127"/>
    </location>
</feature>
<organism evidence="2 3">
    <name type="scientific">Allomyces macrogynus (strain ATCC 38327)</name>
    <name type="common">Allomyces javanicus var. macrogynus</name>
    <dbReference type="NCBI Taxonomy" id="578462"/>
    <lineage>
        <taxon>Eukaryota</taxon>
        <taxon>Fungi</taxon>
        <taxon>Fungi incertae sedis</taxon>
        <taxon>Blastocladiomycota</taxon>
        <taxon>Blastocladiomycetes</taxon>
        <taxon>Blastocladiales</taxon>
        <taxon>Blastocladiaceae</taxon>
        <taxon>Allomyces</taxon>
    </lineage>
</organism>
<keyword evidence="3" id="KW-1185">Reference proteome</keyword>
<feature type="compositionally biased region" description="Polar residues" evidence="1">
    <location>
        <begin position="8"/>
        <end position="26"/>
    </location>
</feature>
<feature type="compositionally biased region" description="Polar residues" evidence="1">
    <location>
        <begin position="194"/>
        <end position="203"/>
    </location>
</feature>
<evidence type="ECO:0000256" key="1">
    <source>
        <dbReference type="SAM" id="MobiDB-lite"/>
    </source>
</evidence>
<feature type="region of interest" description="Disordered" evidence="1">
    <location>
        <begin position="257"/>
        <end position="287"/>
    </location>
</feature>
<feature type="compositionally biased region" description="Polar residues" evidence="1">
    <location>
        <begin position="346"/>
        <end position="357"/>
    </location>
</feature>
<dbReference type="Proteomes" id="UP000054350">
    <property type="component" value="Unassembled WGS sequence"/>
</dbReference>
<feature type="compositionally biased region" description="Low complexity" evidence="1">
    <location>
        <begin position="964"/>
        <end position="974"/>
    </location>
</feature>
<protein>
    <submittedName>
        <fullName evidence="2">Uncharacterized protein</fullName>
    </submittedName>
</protein>
<name>A0A0L0S426_ALLM3</name>
<accession>A0A0L0S426</accession>
<feature type="compositionally biased region" description="Low complexity" evidence="1">
    <location>
        <begin position="204"/>
        <end position="222"/>
    </location>
</feature>